<evidence type="ECO:0000256" key="4">
    <source>
        <dbReference type="ARBA" id="ARBA00022528"/>
    </source>
</evidence>
<evidence type="ECO:0000256" key="1">
    <source>
        <dbReference type="ARBA" id="ARBA00004026"/>
    </source>
</evidence>
<feature type="binding site" evidence="13">
    <location>
        <position position="489"/>
    </location>
    <ligand>
        <name>Mg(2+)</name>
        <dbReference type="ChEBI" id="CHEBI:18420"/>
    </ligand>
</feature>
<name>A0A291F033_9ASTR</name>
<dbReference type="InterPro" id="IPR000722">
    <property type="entry name" value="RNA_pol_asu"/>
</dbReference>
<dbReference type="InterPro" id="IPR034678">
    <property type="entry name" value="RNApol_RpoC1"/>
</dbReference>
<dbReference type="InterPro" id="IPR044893">
    <property type="entry name" value="RNA_pol_Rpb1_clamp_domain"/>
</dbReference>
<feature type="binding site" evidence="13">
    <location>
        <position position="71"/>
    </location>
    <ligand>
        <name>Zn(2+)</name>
        <dbReference type="ChEBI" id="CHEBI:29105"/>
    </ligand>
</feature>
<dbReference type="GO" id="GO:0008270">
    <property type="term" value="F:zinc ion binding"/>
    <property type="evidence" value="ECO:0007669"/>
    <property type="project" value="UniProtKB-UniRule"/>
</dbReference>
<gene>
    <name evidence="13 16" type="primary">rpoC1</name>
    <name evidence="16" type="ORF">Lo_son1Pt0455</name>
</gene>
<reference evidence="16" key="1">
    <citation type="journal article" date="2014" name="Proc. Natl. Acad. Sci. U.S.A.">
        <title>The dynamic history of plastid genomes in the Campanulaceae sensu lato is unique among angiosperms.</title>
        <authorList>
            <person name="Knox E.B."/>
        </authorList>
    </citation>
    <scope>NUCLEOTIDE SEQUENCE</scope>
</reference>
<evidence type="ECO:0000256" key="14">
    <source>
        <dbReference type="RuleBase" id="RU004279"/>
    </source>
</evidence>
<comment type="cofactor">
    <cofactor evidence="13">
        <name>Mg(2+)</name>
        <dbReference type="ChEBI" id="CHEBI:18420"/>
    </cofactor>
    <text evidence="13">Binds 1 Mg(2+) ion per subunit.</text>
</comment>
<keyword evidence="10 13" id="KW-0460">Magnesium</keyword>
<comment type="similarity">
    <text evidence="2 13">Belongs to the RNA polymerase beta' chain family. RpoC1 subfamily.</text>
</comment>
<evidence type="ECO:0000256" key="5">
    <source>
        <dbReference type="ARBA" id="ARBA00022640"/>
    </source>
</evidence>
<dbReference type="Pfam" id="PF00623">
    <property type="entry name" value="RNA_pol_Rpb1_2"/>
    <property type="match status" value="2"/>
</dbReference>
<evidence type="ECO:0000256" key="11">
    <source>
        <dbReference type="ARBA" id="ARBA00023163"/>
    </source>
</evidence>
<evidence type="ECO:0000256" key="10">
    <source>
        <dbReference type="ARBA" id="ARBA00022842"/>
    </source>
</evidence>
<evidence type="ECO:0000259" key="15">
    <source>
        <dbReference type="SMART" id="SM00663"/>
    </source>
</evidence>
<reference evidence="16" key="2">
    <citation type="submission" date="2017-08" db="EMBL/GenBank/DDBJ databases">
        <authorList>
            <person name="Knox E.B."/>
        </authorList>
    </citation>
    <scope>NUCLEOTIDE SEQUENCE</scope>
</reference>
<dbReference type="Gene3D" id="4.10.860.120">
    <property type="entry name" value="RNA polymerase II, clamp domain"/>
    <property type="match status" value="1"/>
</dbReference>
<feature type="binding site" evidence="13">
    <location>
        <position position="493"/>
    </location>
    <ligand>
        <name>Mg(2+)</name>
        <dbReference type="ChEBI" id="CHEBI:18420"/>
    </ligand>
</feature>
<keyword evidence="9 13" id="KW-0862">Zinc</keyword>
<accession>A0A291F033</accession>
<dbReference type="InterPro" id="IPR007080">
    <property type="entry name" value="RNA_pol_Rpb1_1"/>
</dbReference>
<dbReference type="EC" id="2.7.7.6" evidence="13"/>
<keyword evidence="7 13" id="KW-0548">Nucleotidyltransferase</keyword>
<dbReference type="Gene3D" id="1.10.40.90">
    <property type="match status" value="1"/>
</dbReference>
<feature type="domain" description="RNA polymerase N-terminal" evidence="15">
    <location>
        <begin position="262"/>
        <end position="543"/>
    </location>
</feature>
<evidence type="ECO:0000256" key="8">
    <source>
        <dbReference type="ARBA" id="ARBA00022723"/>
    </source>
</evidence>
<protein>
    <recommendedName>
        <fullName evidence="13">DNA-directed RNA polymerase subunit gamma</fullName>
        <shortName evidence="13">RNAP subunit gamma</shortName>
        <ecNumber evidence="13">2.7.7.6</ecNumber>
    </recommendedName>
    <alternativeName>
        <fullName evidence="13">RNA polymerase subunit gamma</fullName>
    </alternativeName>
    <alternativeName>
        <fullName evidence="13">Transcriptase subunit gamma</fullName>
    </alternativeName>
</protein>
<evidence type="ECO:0000256" key="6">
    <source>
        <dbReference type="ARBA" id="ARBA00022679"/>
    </source>
</evidence>
<dbReference type="FunFam" id="4.10.860.120:FF:000007">
    <property type="entry name" value="DNA-directed RNA polymerase subunit gamma"/>
    <property type="match status" value="1"/>
</dbReference>
<keyword evidence="5 16" id="KW-0934">Plastid</keyword>
<geneLocation type="plastid" evidence="16"/>
<dbReference type="SUPFAM" id="SSF64484">
    <property type="entry name" value="beta and beta-prime subunits of DNA dependent RNA-polymerase"/>
    <property type="match status" value="1"/>
</dbReference>
<dbReference type="Pfam" id="PF04997">
    <property type="entry name" value="RNA_pol_Rpb1_1"/>
    <property type="match status" value="1"/>
</dbReference>
<evidence type="ECO:0000313" key="16">
    <source>
        <dbReference type="EMBL" id="ATG25496.1"/>
    </source>
</evidence>
<evidence type="ECO:0000256" key="7">
    <source>
        <dbReference type="ARBA" id="ARBA00022695"/>
    </source>
</evidence>
<dbReference type="InterPro" id="IPR042102">
    <property type="entry name" value="RNA_pol_Rpb1_3_sf"/>
</dbReference>
<dbReference type="GO" id="GO:0000287">
    <property type="term" value="F:magnesium ion binding"/>
    <property type="evidence" value="ECO:0007669"/>
    <property type="project" value="UniProtKB-UniRule"/>
</dbReference>
<comment type="cofactor">
    <cofactor evidence="13">
        <name>Zn(2+)</name>
        <dbReference type="ChEBI" id="CHEBI:29105"/>
    </cofactor>
    <text evidence="13">Binds 1 Zn(2+) ion per subunit.</text>
</comment>
<dbReference type="GO" id="GO:0006351">
    <property type="term" value="P:DNA-templated transcription"/>
    <property type="evidence" value="ECO:0007669"/>
    <property type="project" value="UniProtKB-UniRule"/>
</dbReference>
<evidence type="ECO:0000256" key="2">
    <source>
        <dbReference type="ARBA" id="ARBA00007207"/>
    </source>
</evidence>
<dbReference type="InterPro" id="IPR045867">
    <property type="entry name" value="DNA-dir_RpoC_beta_prime"/>
</dbReference>
<dbReference type="SMART" id="SM00663">
    <property type="entry name" value="RPOLA_N"/>
    <property type="match status" value="1"/>
</dbReference>
<dbReference type="GO" id="GO:0000428">
    <property type="term" value="C:DNA-directed RNA polymerase complex"/>
    <property type="evidence" value="ECO:0007669"/>
    <property type="project" value="UniProtKB-KW"/>
</dbReference>
<keyword evidence="4" id="KW-0150">Chloroplast</keyword>
<keyword evidence="11 13" id="KW-0804">Transcription</keyword>
<proteinExistence type="inferred from homology"/>
<keyword evidence="6 13" id="KW-0808">Transferase</keyword>
<evidence type="ECO:0000256" key="12">
    <source>
        <dbReference type="ARBA" id="ARBA00048552"/>
    </source>
</evidence>
<feature type="binding site" evidence="13">
    <location>
        <position position="491"/>
    </location>
    <ligand>
        <name>Mg(2+)</name>
        <dbReference type="ChEBI" id="CHEBI:18420"/>
    </ligand>
</feature>
<evidence type="ECO:0000256" key="9">
    <source>
        <dbReference type="ARBA" id="ARBA00022833"/>
    </source>
</evidence>
<dbReference type="HAMAP" id="MF_01323">
    <property type="entry name" value="RNApol_bact_RpoC1"/>
    <property type="match status" value="1"/>
</dbReference>
<sequence>MIDRYKHQQLRIGLVSPQQISIWATKILPNGELVGEVTKPSTFHYKTNKPEKDGLFCERIFGPIKSGICACGNYRVIGDKKEDPKFCEQCGVEFVDSRIRRYQMGYIKLACPVTHVWYLRRLPSYIANLLDKSLKELEGLVYCDFSFARPIAKKPTFLRLRGSFEYEIQSWKYSIPLFFTTQGFDSFRNREIATGAGAIREQLADLDLRKIVNSSLLEWKELGEEGPTGNEWEDRKVRRRKDFLVRRMGLAKHFIRTNIEPEWMVLCLLPVLPPELRPIIQIDGGKLMSSDINELYRRVIYRNNTLLDLLTTSRFTPGELVMCQEKLVQEAVDTLLDNGVRGQPTRDGHNKVYKSFSDVIEGKEGRFRETLLGKRVDYSGRSVIVVGPALSLHRCGLPREIAIELFQPFVIRGLIREQLASNIGVAKSKIREKEPIVWEILREVMQGHPVLLNRAPTLHRLGIQAFQPILVEGRAICLHPLVRKGFNADFDGDQMAVHVPLSLEAQAEARLLMFSHMNLLSPAIGDPISVPTQDMLIGLYVLTSGNRRGICVNRYNPWNRRNDQKKRIATNNYQYTKEKEPFFSNSYDAIGAYRQKRIHLDSPLWLRWRLDQRLISAKEAPIEIHYESLGTYYEIYGHYLIVRSIKKEILYIYIRTTVGHISLYREIEEAIQGFSQACSSDSEAK</sequence>
<comment type="function">
    <text evidence="1 13 14">DNA-dependent RNA polymerase catalyzes the transcription of DNA into RNA using the four ribonucleoside triphosphates as substrates.</text>
</comment>
<dbReference type="AlphaFoldDB" id="A0A291F033"/>
<dbReference type="EMBL" id="MF770612">
    <property type="protein sequence ID" value="ATG25496.1"/>
    <property type="molecule type" value="Genomic_DNA"/>
</dbReference>
<dbReference type="Gene3D" id="1.10.274.100">
    <property type="entry name" value="RNA polymerase Rpb1, domain 3"/>
    <property type="match status" value="1"/>
</dbReference>
<dbReference type="GeneID" id="34727697"/>
<dbReference type="Gene3D" id="2.40.40.20">
    <property type="match status" value="1"/>
</dbReference>
<comment type="catalytic activity">
    <reaction evidence="12 13 14">
        <text>RNA(n) + a ribonucleoside 5'-triphosphate = RNA(n+1) + diphosphate</text>
        <dbReference type="Rhea" id="RHEA:21248"/>
        <dbReference type="Rhea" id="RHEA-COMP:14527"/>
        <dbReference type="Rhea" id="RHEA-COMP:17342"/>
        <dbReference type="ChEBI" id="CHEBI:33019"/>
        <dbReference type="ChEBI" id="CHEBI:61557"/>
        <dbReference type="ChEBI" id="CHEBI:140395"/>
        <dbReference type="EC" id="2.7.7.6"/>
    </reaction>
</comment>
<keyword evidence="8 13" id="KW-0479">Metal-binding</keyword>
<dbReference type="GO" id="GO:0003899">
    <property type="term" value="F:DNA-directed RNA polymerase activity"/>
    <property type="evidence" value="ECO:0007669"/>
    <property type="project" value="UniProtKB-UniRule"/>
</dbReference>
<organism evidence="16">
    <name type="scientific">Lobelia sonderiana</name>
    <dbReference type="NCBI Taxonomy" id="673919"/>
    <lineage>
        <taxon>Eukaryota</taxon>
        <taxon>Viridiplantae</taxon>
        <taxon>Streptophyta</taxon>
        <taxon>Embryophyta</taxon>
        <taxon>Tracheophyta</taxon>
        <taxon>Spermatophyta</taxon>
        <taxon>Magnoliopsida</taxon>
        <taxon>eudicotyledons</taxon>
        <taxon>Gunneridae</taxon>
        <taxon>Pentapetalae</taxon>
        <taxon>asterids</taxon>
        <taxon>campanulids</taxon>
        <taxon>Asterales</taxon>
        <taxon>Campanulaceae</taxon>
        <taxon>Lobelia</taxon>
    </lineage>
</organism>
<evidence type="ECO:0000256" key="13">
    <source>
        <dbReference type="HAMAP-Rule" id="MF_01323"/>
    </source>
</evidence>
<dbReference type="RefSeq" id="YP_009435494.1">
    <property type="nucleotide sequence ID" value="NC_036079.1"/>
</dbReference>
<dbReference type="PANTHER" id="PTHR19376:SF54">
    <property type="entry name" value="DNA-DIRECTED RNA POLYMERASE SUBUNIT BETA"/>
    <property type="match status" value="1"/>
</dbReference>
<evidence type="ECO:0000256" key="3">
    <source>
        <dbReference type="ARBA" id="ARBA00022478"/>
    </source>
</evidence>
<keyword evidence="3 13" id="KW-0240">DNA-directed RNA polymerase</keyword>
<feature type="binding site" evidence="13">
    <location>
        <position position="90"/>
    </location>
    <ligand>
        <name>Zn(2+)</name>
        <dbReference type="ChEBI" id="CHEBI:29105"/>
    </ligand>
</feature>
<feature type="binding site" evidence="13">
    <location>
        <position position="87"/>
    </location>
    <ligand>
        <name>Zn(2+)</name>
        <dbReference type="ChEBI" id="CHEBI:29105"/>
    </ligand>
</feature>
<feature type="binding site" evidence="13">
    <location>
        <position position="69"/>
    </location>
    <ligand>
        <name>Zn(2+)</name>
        <dbReference type="ChEBI" id="CHEBI:29105"/>
    </ligand>
</feature>
<dbReference type="PANTHER" id="PTHR19376">
    <property type="entry name" value="DNA-DIRECTED RNA POLYMERASE"/>
    <property type="match status" value="1"/>
</dbReference>
<dbReference type="InterPro" id="IPR006592">
    <property type="entry name" value="RNA_pol_N"/>
</dbReference>
<dbReference type="GO" id="GO:0003677">
    <property type="term" value="F:DNA binding"/>
    <property type="evidence" value="ECO:0007669"/>
    <property type="project" value="UniProtKB-UniRule"/>
</dbReference>